<keyword evidence="3" id="KW-0804">Transcription</keyword>
<dbReference type="SUPFAM" id="SSF47370">
    <property type="entry name" value="Bromodomain"/>
    <property type="match status" value="1"/>
</dbReference>
<dbReference type="InterPro" id="IPR037377">
    <property type="entry name" value="GTE_bromo"/>
</dbReference>
<feature type="compositionally biased region" description="Polar residues" evidence="6">
    <location>
        <begin position="73"/>
        <end position="82"/>
    </location>
</feature>
<evidence type="ECO:0000259" key="7">
    <source>
        <dbReference type="PROSITE" id="PS50014"/>
    </source>
</evidence>
<accession>A0A7J6V7Y3</accession>
<evidence type="ECO:0000256" key="5">
    <source>
        <dbReference type="SAM" id="Coils"/>
    </source>
</evidence>
<proteinExistence type="predicted"/>
<dbReference type="AlphaFoldDB" id="A0A7J6V7Y3"/>
<feature type="domain" description="NET" evidence="8">
    <location>
        <begin position="576"/>
        <end position="657"/>
    </location>
</feature>
<dbReference type="Gene3D" id="1.20.1270.220">
    <property type="match status" value="1"/>
</dbReference>
<feature type="compositionally biased region" description="Basic and acidic residues" evidence="6">
    <location>
        <begin position="29"/>
        <end position="39"/>
    </location>
</feature>
<dbReference type="InterPro" id="IPR036427">
    <property type="entry name" value="Bromodomain-like_sf"/>
</dbReference>
<protein>
    <submittedName>
        <fullName evidence="9">Transcription factor gte4</fullName>
    </submittedName>
</protein>
<feature type="region of interest" description="Disordered" evidence="6">
    <location>
        <begin position="684"/>
        <end position="747"/>
    </location>
</feature>
<dbReference type="PROSITE" id="PS50014">
    <property type="entry name" value="BROMODOMAIN_2"/>
    <property type="match status" value="1"/>
</dbReference>
<sequence>MATGTLVEGGGGREENKLNVYTRKRVKRKQEEQQQREEPPSSQTLVSDDGNNSSQQPQPSAATPSTRLDLASDDSTSLQHPSQVVVVVEEGAVPEEHEPSPPVATATSTDKVEVVVTDAEAPTENGGSLQTRENGGSLQTTENYFNIALASLSKQEIPKVKQKLVDQLENVRELLKRIEAKALEIKEYVAVEEGVVGEDVDVDGYSNSQLSANDVVENGGDSIRIVPEVSLEVVGGRRMIPEVYLDNGGVGRPIPEFSLDDGNERITISEDNLGNGGVRRMISEGNVDNGGVRRMIPEVNFDNYGARRMFSEVNSFGKREHPKSFNQLRVSVMENSHGGLNEYADKEKRTPKANQFYRSSDFIVGKEKFPPPGSNKKQKVHGSKKHGRGGGESNYHYGIIKHNSQVYKNCCSLLSRLMKHKHGWVFNTPVDVKGLGLHDYFDIIKHPMDLGTVKSRLNTIMYKSPVEFAADVRLTFSNAMTYNPKGQDVHIMAEQLSHIFEDRWRAMENEFCLDSWLQQYREVSYPTPVMNKAPYMPAPEMFTNYDRPQSMLGPVNSKPKLVRHGSTGRGTALKKPKAKDEHKRDMTYDEKQKLSTNLQNMPVDKLENIVEIIRRRSSSLVQSDDAIEVDIDSVDNETLWELDRFVTNYKKSLSKYKRKAELAMQAREAAERLAREKNQSPVVIEVSKETKLDENKGLPTSLQVDKQQDNSSRSSSSSSSSSDSGSSSSDSDSDSSSESDAAQSPKT</sequence>
<evidence type="ECO:0000256" key="3">
    <source>
        <dbReference type="ARBA" id="ARBA00023163"/>
    </source>
</evidence>
<feature type="region of interest" description="Disordered" evidence="6">
    <location>
        <begin position="1"/>
        <end position="82"/>
    </location>
</feature>
<dbReference type="Pfam" id="PF17035">
    <property type="entry name" value="BET"/>
    <property type="match status" value="1"/>
</dbReference>
<dbReference type="InterPro" id="IPR001487">
    <property type="entry name" value="Bromodomain"/>
</dbReference>
<reference evidence="9 10" key="1">
    <citation type="submission" date="2020-06" db="EMBL/GenBank/DDBJ databases">
        <title>Transcriptomic and genomic resources for Thalictrum thalictroides and T. hernandezii: Facilitating candidate gene discovery in an emerging model plant lineage.</title>
        <authorList>
            <person name="Arias T."/>
            <person name="Riano-Pachon D.M."/>
            <person name="Di Stilio V.S."/>
        </authorList>
    </citation>
    <scope>NUCLEOTIDE SEQUENCE [LARGE SCALE GENOMIC DNA]</scope>
    <source>
        <strain evidence="10">cv. WT478/WT964</strain>
        <tissue evidence="9">Leaves</tissue>
    </source>
</reference>
<feature type="compositionally biased region" description="Low complexity" evidence="6">
    <location>
        <begin position="711"/>
        <end position="730"/>
    </location>
</feature>
<keyword evidence="2 4" id="KW-0103">Bromodomain</keyword>
<feature type="compositionally biased region" description="Basic residues" evidence="6">
    <location>
        <begin position="376"/>
        <end position="388"/>
    </location>
</feature>
<dbReference type="InterPro" id="IPR038336">
    <property type="entry name" value="NET_sf"/>
</dbReference>
<evidence type="ECO:0000256" key="1">
    <source>
        <dbReference type="ARBA" id="ARBA00023015"/>
    </source>
</evidence>
<evidence type="ECO:0000313" key="9">
    <source>
        <dbReference type="EMBL" id="KAF5180877.1"/>
    </source>
</evidence>
<evidence type="ECO:0000313" key="10">
    <source>
        <dbReference type="Proteomes" id="UP000554482"/>
    </source>
</evidence>
<dbReference type="PANTHER" id="PTHR45926">
    <property type="entry name" value="OSJNBA0053K19.4 PROTEIN"/>
    <property type="match status" value="1"/>
</dbReference>
<evidence type="ECO:0000256" key="4">
    <source>
        <dbReference type="PROSITE-ProRule" id="PRU00035"/>
    </source>
</evidence>
<dbReference type="PRINTS" id="PR00503">
    <property type="entry name" value="BROMODOMAIN"/>
</dbReference>
<feature type="compositionally biased region" description="Basic and acidic residues" evidence="6">
    <location>
        <begin position="686"/>
        <end position="696"/>
    </location>
</feature>
<feature type="compositionally biased region" description="Basic and acidic residues" evidence="6">
    <location>
        <begin position="578"/>
        <end position="589"/>
    </location>
</feature>
<keyword evidence="1" id="KW-0805">Transcription regulation</keyword>
<feature type="domain" description="Bromo" evidence="7">
    <location>
        <begin position="418"/>
        <end position="490"/>
    </location>
</feature>
<feature type="compositionally biased region" description="Polar residues" evidence="6">
    <location>
        <begin position="40"/>
        <end position="66"/>
    </location>
</feature>
<name>A0A7J6V7Y3_THATH</name>
<dbReference type="Proteomes" id="UP000554482">
    <property type="component" value="Unassembled WGS sequence"/>
</dbReference>
<feature type="coiled-coil region" evidence="5">
    <location>
        <begin position="161"/>
        <end position="188"/>
    </location>
</feature>
<dbReference type="InterPro" id="IPR027353">
    <property type="entry name" value="NET_dom"/>
</dbReference>
<evidence type="ECO:0000259" key="8">
    <source>
        <dbReference type="PROSITE" id="PS51525"/>
    </source>
</evidence>
<organism evidence="9 10">
    <name type="scientific">Thalictrum thalictroides</name>
    <name type="common">Rue-anemone</name>
    <name type="synonym">Anemone thalictroides</name>
    <dbReference type="NCBI Taxonomy" id="46969"/>
    <lineage>
        <taxon>Eukaryota</taxon>
        <taxon>Viridiplantae</taxon>
        <taxon>Streptophyta</taxon>
        <taxon>Embryophyta</taxon>
        <taxon>Tracheophyta</taxon>
        <taxon>Spermatophyta</taxon>
        <taxon>Magnoliopsida</taxon>
        <taxon>Ranunculales</taxon>
        <taxon>Ranunculaceae</taxon>
        <taxon>Thalictroideae</taxon>
        <taxon>Thalictrum</taxon>
    </lineage>
</organism>
<feature type="region of interest" description="Disordered" evidence="6">
    <location>
        <begin position="556"/>
        <end position="589"/>
    </location>
</feature>
<keyword evidence="10" id="KW-1185">Reference proteome</keyword>
<dbReference type="SMART" id="SM00297">
    <property type="entry name" value="BROMO"/>
    <property type="match status" value="1"/>
</dbReference>
<dbReference type="CDD" id="cd05506">
    <property type="entry name" value="Bromo_plant1"/>
    <property type="match status" value="1"/>
</dbReference>
<evidence type="ECO:0000256" key="6">
    <source>
        <dbReference type="SAM" id="MobiDB-lite"/>
    </source>
</evidence>
<dbReference type="OrthoDB" id="21449at2759"/>
<feature type="region of interest" description="Disordered" evidence="6">
    <location>
        <begin position="367"/>
        <end position="392"/>
    </location>
</feature>
<gene>
    <name evidence="9" type="ORF">FRX31_029534</name>
</gene>
<comment type="caution">
    <text evidence="9">The sequence shown here is derived from an EMBL/GenBank/DDBJ whole genome shotgun (WGS) entry which is preliminary data.</text>
</comment>
<keyword evidence="5" id="KW-0175">Coiled coil</keyword>
<dbReference type="Gene3D" id="1.20.920.10">
    <property type="entry name" value="Bromodomain-like"/>
    <property type="match status" value="1"/>
</dbReference>
<dbReference type="Pfam" id="PF00439">
    <property type="entry name" value="Bromodomain"/>
    <property type="match status" value="1"/>
</dbReference>
<evidence type="ECO:0000256" key="2">
    <source>
        <dbReference type="ARBA" id="ARBA00023117"/>
    </source>
</evidence>
<dbReference type="EMBL" id="JABWDY010036850">
    <property type="protein sequence ID" value="KAF5180877.1"/>
    <property type="molecule type" value="Genomic_DNA"/>
</dbReference>
<dbReference type="PROSITE" id="PS51525">
    <property type="entry name" value="NET"/>
    <property type="match status" value="1"/>
</dbReference>